<evidence type="ECO:0000256" key="4">
    <source>
        <dbReference type="ARBA" id="ARBA00023242"/>
    </source>
</evidence>
<evidence type="ECO:0000256" key="5">
    <source>
        <dbReference type="RuleBase" id="RU364132"/>
    </source>
</evidence>
<dbReference type="Proteomes" id="UP000095283">
    <property type="component" value="Unplaced"/>
</dbReference>
<evidence type="ECO:0000256" key="3">
    <source>
        <dbReference type="ARBA" id="ARBA00022517"/>
    </source>
</evidence>
<keyword evidence="4 5" id="KW-0539">Nucleus</keyword>
<feature type="region of interest" description="Disordered" evidence="6">
    <location>
        <begin position="305"/>
        <end position="326"/>
    </location>
</feature>
<comment type="function">
    <text evidence="5">Involved in ribosomal large subunit assembly.</text>
</comment>
<evidence type="ECO:0000256" key="2">
    <source>
        <dbReference type="ARBA" id="ARBA00010077"/>
    </source>
</evidence>
<keyword evidence="7" id="KW-1185">Reference proteome</keyword>
<sequence>MSSVKNKDNYSAFATFFKSTRSSILQSSGGMETAKFEAKSTVVQKVIEPLVDLGNLLIIDRDPIEGDISDNLLIRARNNAQFLFNKVWELDTKHVDSTIVVELPKPIFRLPREKKSYKDVLLVEADNIMLYACIALTFTQWTFNYSNVKVTIKSSTIQIPEKREKTKWELYAEQKGITKRKKDKKIFDESTKEWKPTYGYRRTNDNTKDWLLEVPEGADPSKDYFAERKDKKKERVAKNEMQRMKNIARQLKTSVKKGPSVDQNIGLGIAPEEKSKSQIRFAVDRAKSATASVGKFQRLVRGEKENIKTGKKRKFEPNEGGGETEKQRALDILTKMKAKKAKIVEEKAASIAGPEKKLVYS</sequence>
<evidence type="ECO:0000256" key="6">
    <source>
        <dbReference type="SAM" id="MobiDB-lite"/>
    </source>
</evidence>
<dbReference type="GO" id="GO:0005634">
    <property type="term" value="C:nucleus"/>
    <property type="evidence" value="ECO:0007669"/>
    <property type="project" value="UniProtKB-SubCell"/>
</dbReference>
<dbReference type="AlphaFoldDB" id="A0A1I7XCJ7"/>
<comment type="subcellular location">
    <subcellularLocation>
        <location evidence="1 5">Nucleus</location>
    </subcellularLocation>
</comment>
<comment type="similarity">
    <text evidence="2 5">Belongs to the RRS1 family.</text>
</comment>
<reference evidence="8" key="1">
    <citation type="submission" date="2016-11" db="UniProtKB">
        <authorList>
            <consortium name="WormBaseParasite"/>
        </authorList>
    </citation>
    <scope>IDENTIFICATION</scope>
</reference>
<dbReference type="GO" id="GO:0042254">
    <property type="term" value="P:ribosome biogenesis"/>
    <property type="evidence" value="ECO:0007669"/>
    <property type="project" value="UniProtKB-KW"/>
</dbReference>
<organism evidence="7 8">
    <name type="scientific">Heterorhabditis bacteriophora</name>
    <name type="common">Entomopathogenic nematode worm</name>
    <dbReference type="NCBI Taxonomy" id="37862"/>
    <lineage>
        <taxon>Eukaryota</taxon>
        <taxon>Metazoa</taxon>
        <taxon>Ecdysozoa</taxon>
        <taxon>Nematoda</taxon>
        <taxon>Chromadorea</taxon>
        <taxon>Rhabditida</taxon>
        <taxon>Rhabditina</taxon>
        <taxon>Rhabditomorpha</taxon>
        <taxon>Strongyloidea</taxon>
        <taxon>Heterorhabditidae</taxon>
        <taxon>Heterorhabditis</taxon>
    </lineage>
</organism>
<evidence type="ECO:0000256" key="1">
    <source>
        <dbReference type="ARBA" id="ARBA00004123"/>
    </source>
</evidence>
<dbReference type="WBParaSite" id="Hba_15250">
    <property type="protein sequence ID" value="Hba_15250"/>
    <property type="gene ID" value="Hba_15250"/>
</dbReference>
<protein>
    <recommendedName>
        <fullName evidence="5">Ribosome biogenesis regulatory protein</fullName>
    </recommendedName>
</protein>
<evidence type="ECO:0000313" key="8">
    <source>
        <dbReference type="WBParaSite" id="Hba_15250"/>
    </source>
</evidence>
<name>A0A1I7XCJ7_HETBA</name>
<accession>A0A1I7XCJ7</accession>
<keyword evidence="3 5" id="KW-0690">Ribosome biogenesis</keyword>
<proteinExistence type="inferred from homology"/>
<evidence type="ECO:0000313" key="7">
    <source>
        <dbReference type="Proteomes" id="UP000095283"/>
    </source>
</evidence>
<dbReference type="Pfam" id="PF04939">
    <property type="entry name" value="RRS1"/>
    <property type="match status" value="2"/>
</dbReference>
<dbReference type="InterPro" id="IPR007023">
    <property type="entry name" value="Ribosom_reg"/>
</dbReference>